<keyword evidence="2" id="KW-0227">DNA damage</keyword>
<dbReference type="GO" id="GO:0003684">
    <property type="term" value="F:damaged DNA binding"/>
    <property type="evidence" value="ECO:0007669"/>
    <property type="project" value="InterPro"/>
</dbReference>
<dbReference type="SUPFAM" id="SSF100879">
    <property type="entry name" value="Lesion bypass DNA polymerase (Y-family), little finger domain"/>
    <property type="match status" value="1"/>
</dbReference>
<dbReference type="InterPro" id="IPR050116">
    <property type="entry name" value="DNA_polymerase-Y"/>
</dbReference>
<dbReference type="GO" id="GO:0006281">
    <property type="term" value="P:DNA repair"/>
    <property type="evidence" value="ECO:0007669"/>
    <property type="project" value="UniProtKB-KW"/>
</dbReference>
<comment type="caution">
    <text evidence="7">The sequence shown here is derived from an EMBL/GenBank/DDBJ whole genome shotgun (WGS) entry which is preliminary data.</text>
</comment>
<keyword evidence="4" id="KW-0234">DNA repair</keyword>
<dbReference type="InterPro" id="IPR017961">
    <property type="entry name" value="DNA_pol_Y-fam_little_finger"/>
</dbReference>
<dbReference type="GO" id="GO:0009432">
    <property type="term" value="P:SOS response"/>
    <property type="evidence" value="ECO:0007669"/>
    <property type="project" value="UniProtKB-KW"/>
</dbReference>
<dbReference type="PROSITE" id="PS50173">
    <property type="entry name" value="UMUC"/>
    <property type="match status" value="1"/>
</dbReference>
<dbReference type="GeneID" id="92815032"/>
<dbReference type="OrthoDB" id="9808813at2"/>
<dbReference type="SUPFAM" id="SSF56672">
    <property type="entry name" value="DNA/RNA polymerases"/>
    <property type="match status" value="1"/>
</dbReference>
<keyword evidence="3" id="KW-0741">SOS mutagenesis</keyword>
<evidence type="ECO:0000256" key="2">
    <source>
        <dbReference type="ARBA" id="ARBA00022763"/>
    </source>
</evidence>
<evidence type="ECO:0000256" key="1">
    <source>
        <dbReference type="ARBA" id="ARBA00010945"/>
    </source>
</evidence>
<evidence type="ECO:0000313" key="7">
    <source>
        <dbReference type="EMBL" id="EHB91892.1"/>
    </source>
</evidence>
<evidence type="ECO:0000256" key="4">
    <source>
        <dbReference type="ARBA" id="ARBA00023204"/>
    </source>
</evidence>
<dbReference type="Pfam" id="PF13438">
    <property type="entry name" value="DUF4113"/>
    <property type="match status" value="1"/>
</dbReference>
<dbReference type="InterPro" id="IPR043502">
    <property type="entry name" value="DNA/RNA_pol_sf"/>
</dbReference>
<dbReference type="Gene3D" id="3.30.70.270">
    <property type="match status" value="1"/>
</dbReference>
<dbReference type="AlphaFoldDB" id="G5HBC6"/>
<accession>G5HBC6</accession>
<dbReference type="PANTHER" id="PTHR11076">
    <property type="entry name" value="DNA REPAIR POLYMERASE UMUC / TRANSFERASE FAMILY MEMBER"/>
    <property type="match status" value="1"/>
</dbReference>
<dbReference type="HOGENOM" id="CLU_012348_3_0_10"/>
<comment type="similarity">
    <text evidence="1">Belongs to the DNA polymerase type-Y family.</text>
</comment>
<keyword evidence="8" id="KW-1185">Reference proteome</keyword>
<feature type="domain" description="UmuC" evidence="6">
    <location>
        <begin position="2"/>
        <end position="186"/>
    </location>
</feature>
<dbReference type="InterPro" id="IPR036775">
    <property type="entry name" value="DNA_pol_Y-fam_lit_finger_sf"/>
</dbReference>
<name>G5HBC6_9BACT</name>
<dbReference type="Pfam" id="PF11799">
    <property type="entry name" value="IMS_C"/>
    <property type="match status" value="1"/>
</dbReference>
<dbReference type="RefSeq" id="WP_009134747.1">
    <property type="nucleotide sequence ID" value="NZ_CP102250.1"/>
</dbReference>
<dbReference type="STRING" id="742725.HMPREF9450_01941"/>
<protein>
    <recommendedName>
        <fullName evidence="6">UmuC domain-containing protein</fullName>
    </recommendedName>
</protein>
<sequence>MYGLADCNNFYASCERVFDPALIGRPVVVLSNNDGCVIARSNEAKALGIGMGDPFYKLREVVEKNRVAVFSSNFTLYGDMSARVMSVLRRFVPATEVYSIDEAFLDLSGMDETKLDELGHTISRTVRRLTGIPVSLGIAPTKTLAKIASKLCKKYPKLQGCCLMYRPDDIEKVLRKYPIGDVWGIGRRYEKMLTARGINTAYDFTRLPAEWVRKYMTVVGLRTWKELRGEPCIGFEEVPPKKKQICTSRSFPHDVTDYDEIRRDLSLFASSCAEKLRRQKSVCGEIIVFLLTNRFKPDQPQSYESVLMKLPVPTDSTLDLVKCAGKMLRQIYAKGYAYKKGGVILSDIQPREGVQRHLFIPADERHSRIMDALDRINTRYGRYTLGVAAEGLQAFRMNQEHLSQRYTTDLRDIIVVKTD</sequence>
<evidence type="ECO:0000256" key="5">
    <source>
        <dbReference type="ARBA" id="ARBA00023236"/>
    </source>
</evidence>
<gene>
    <name evidence="7" type="ORF">HMPREF9450_01941</name>
</gene>
<evidence type="ECO:0000259" key="6">
    <source>
        <dbReference type="PROSITE" id="PS50173"/>
    </source>
</evidence>
<proteinExistence type="inferred from homology"/>
<dbReference type="PANTHER" id="PTHR11076:SF34">
    <property type="entry name" value="PROTEIN UMUC"/>
    <property type="match status" value="1"/>
</dbReference>
<dbReference type="GO" id="GO:0005829">
    <property type="term" value="C:cytosol"/>
    <property type="evidence" value="ECO:0007669"/>
    <property type="project" value="TreeGrafter"/>
</dbReference>
<organism evidence="7 8">
    <name type="scientific">Alistipes indistinctus YIT 12060</name>
    <dbReference type="NCBI Taxonomy" id="742725"/>
    <lineage>
        <taxon>Bacteria</taxon>
        <taxon>Pseudomonadati</taxon>
        <taxon>Bacteroidota</taxon>
        <taxon>Bacteroidia</taxon>
        <taxon>Bacteroidales</taxon>
        <taxon>Rikenellaceae</taxon>
        <taxon>Alistipes</taxon>
    </lineage>
</organism>
<keyword evidence="5" id="KW-0742">SOS response</keyword>
<dbReference type="Gene3D" id="1.10.150.20">
    <property type="entry name" value="5' to 3' exonuclease, C-terminal subdomain"/>
    <property type="match status" value="1"/>
</dbReference>
<evidence type="ECO:0000256" key="3">
    <source>
        <dbReference type="ARBA" id="ARBA00023199"/>
    </source>
</evidence>
<dbReference type="Pfam" id="PF00817">
    <property type="entry name" value="IMS"/>
    <property type="match status" value="1"/>
</dbReference>
<dbReference type="PATRIC" id="fig|742725.3.peg.2037"/>
<evidence type="ECO:0000313" key="8">
    <source>
        <dbReference type="Proteomes" id="UP000006008"/>
    </source>
</evidence>
<dbReference type="GO" id="GO:0003887">
    <property type="term" value="F:DNA-directed DNA polymerase activity"/>
    <property type="evidence" value="ECO:0007669"/>
    <property type="project" value="TreeGrafter"/>
</dbReference>
<dbReference type="InterPro" id="IPR025188">
    <property type="entry name" value="DUF4113"/>
</dbReference>
<reference evidence="7 8" key="1">
    <citation type="submission" date="2011-08" db="EMBL/GenBank/DDBJ databases">
        <title>The Genome Sequence of Alistipes indistinctus YIT 12060.</title>
        <authorList>
            <consortium name="The Broad Institute Genome Sequencing Platform"/>
            <person name="Earl A."/>
            <person name="Ward D."/>
            <person name="Feldgarden M."/>
            <person name="Gevers D."/>
            <person name="Morotomi M."/>
            <person name="Young S.K."/>
            <person name="Zeng Q."/>
            <person name="Gargeya S."/>
            <person name="Fitzgerald M."/>
            <person name="Haas B."/>
            <person name="Abouelleil A."/>
            <person name="Alvarado L."/>
            <person name="Arachchi H.M."/>
            <person name="Berlin A."/>
            <person name="Brown A."/>
            <person name="Chapman S.B."/>
            <person name="Chen Z."/>
            <person name="Dunbar C."/>
            <person name="Freedman E."/>
            <person name="Gearin G."/>
            <person name="Gellesch M."/>
            <person name="Goldberg J."/>
            <person name="Griggs A."/>
            <person name="Gujja S."/>
            <person name="Heiman D."/>
            <person name="Howarth C."/>
            <person name="Larson L."/>
            <person name="Lui A."/>
            <person name="MacDonald P.J.P."/>
            <person name="Montmayeur A."/>
            <person name="Murphy C."/>
            <person name="Neiman D."/>
            <person name="Pearson M."/>
            <person name="Priest M."/>
            <person name="Roberts A."/>
            <person name="Saif S."/>
            <person name="Shea T."/>
            <person name="Shenoy N."/>
            <person name="Sisk P."/>
            <person name="Stolte C."/>
            <person name="Sykes S."/>
            <person name="Wortman J."/>
            <person name="Nusbaum C."/>
            <person name="Birren B."/>
        </authorList>
    </citation>
    <scope>NUCLEOTIDE SEQUENCE [LARGE SCALE GENOMIC DNA]</scope>
    <source>
        <strain evidence="7 8">YIT 12060</strain>
    </source>
</reference>
<dbReference type="Gene3D" id="3.40.1170.60">
    <property type="match status" value="1"/>
</dbReference>
<dbReference type="Proteomes" id="UP000006008">
    <property type="component" value="Unassembled WGS sequence"/>
</dbReference>
<dbReference type="Gene3D" id="3.30.1490.100">
    <property type="entry name" value="DNA polymerase, Y-family, little finger domain"/>
    <property type="match status" value="1"/>
</dbReference>
<dbReference type="EMBL" id="ADLD01000013">
    <property type="protein sequence ID" value="EHB91892.1"/>
    <property type="molecule type" value="Genomic_DNA"/>
</dbReference>
<dbReference type="GO" id="GO:0042276">
    <property type="term" value="P:error-prone translesion synthesis"/>
    <property type="evidence" value="ECO:0007669"/>
    <property type="project" value="TreeGrafter"/>
</dbReference>
<dbReference type="InterPro" id="IPR043128">
    <property type="entry name" value="Rev_trsase/Diguanyl_cyclase"/>
</dbReference>
<dbReference type="eggNOG" id="COG0389">
    <property type="taxonomic scope" value="Bacteria"/>
</dbReference>
<dbReference type="CDD" id="cd01700">
    <property type="entry name" value="PolY_Pol_V_umuC"/>
    <property type="match status" value="1"/>
</dbReference>
<dbReference type="InterPro" id="IPR001126">
    <property type="entry name" value="UmuC"/>
</dbReference>